<dbReference type="InterPro" id="IPR000515">
    <property type="entry name" value="MetI-like"/>
</dbReference>
<evidence type="ECO:0000256" key="1">
    <source>
        <dbReference type="ARBA" id="ARBA00004651"/>
    </source>
</evidence>
<feature type="transmembrane region" description="Helical" evidence="7">
    <location>
        <begin position="175"/>
        <end position="193"/>
    </location>
</feature>
<dbReference type="RefSeq" id="WP_057748330.1">
    <property type="nucleotide sequence ID" value="NZ_LJYG01000071.1"/>
</dbReference>
<dbReference type="OrthoDB" id="9807402at2"/>
<evidence type="ECO:0000256" key="3">
    <source>
        <dbReference type="ARBA" id="ARBA00022475"/>
    </source>
</evidence>
<gene>
    <name evidence="9" type="ORF">AOQ71_17300</name>
</gene>
<keyword evidence="5 7" id="KW-1133">Transmembrane helix</keyword>
<evidence type="ECO:0000256" key="2">
    <source>
        <dbReference type="ARBA" id="ARBA00022448"/>
    </source>
</evidence>
<evidence type="ECO:0000256" key="7">
    <source>
        <dbReference type="RuleBase" id="RU363032"/>
    </source>
</evidence>
<dbReference type="EMBL" id="LJYG01000071">
    <property type="protein sequence ID" value="KRQ11975.1"/>
    <property type="molecule type" value="Genomic_DNA"/>
</dbReference>
<dbReference type="AlphaFoldDB" id="A0A0R3DQ85"/>
<feature type="domain" description="ABC transmembrane type-1" evidence="8">
    <location>
        <begin position="96"/>
        <end position="293"/>
    </location>
</feature>
<keyword evidence="3" id="KW-1003">Cell membrane</keyword>
<keyword evidence="2 7" id="KW-0813">Transport</keyword>
<feature type="transmembrane region" description="Helical" evidence="7">
    <location>
        <begin position="136"/>
        <end position="163"/>
    </location>
</feature>
<dbReference type="Proteomes" id="UP000051936">
    <property type="component" value="Unassembled WGS sequence"/>
</dbReference>
<proteinExistence type="inferred from homology"/>
<sequence length="307" mass="33339">MSSYIAHRLFAIVALAFGISLLVFLILRLIPGDPVISMLGMNAGDQALVIRLRHQLGLDQPLYMQYVTWLTDLFRGDFGYSYGEDRPVAMLLAANFPATVQLMILSLALSTLFGLLLGIIAAVNRNRMLDTATMSVALALMSIPSFWLGLLLILTFAVTLPWFEVVGGTSLKGTILPALTLALGAIGYNARFVRSAVIGAMAQQHVITARAKGLSRLRVFMRHVLRNALLPILTIVGLQIGGLLSGTVIVETVFSRPGIGRLLVQSILAKDYPAVQAVILIIALAYATTNFIVDMLYPVLDPRIGHR</sequence>
<dbReference type="Pfam" id="PF00528">
    <property type="entry name" value="BPD_transp_1"/>
    <property type="match status" value="1"/>
</dbReference>
<comment type="caution">
    <text evidence="9">The sequence shown here is derived from an EMBL/GenBank/DDBJ whole genome shotgun (WGS) entry which is preliminary data.</text>
</comment>
<dbReference type="Pfam" id="PF19300">
    <property type="entry name" value="BPD_transp_1_N"/>
    <property type="match status" value="1"/>
</dbReference>
<dbReference type="GO" id="GO:0055085">
    <property type="term" value="P:transmembrane transport"/>
    <property type="evidence" value="ECO:0007669"/>
    <property type="project" value="InterPro"/>
</dbReference>
<evidence type="ECO:0000256" key="4">
    <source>
        <dbReference type="ARBA" id="ARBA00022692"/>
    </source>
</evidence>
<feature type="transmembrane region" description="Helical" evidence="7">
    <location>
        <begin position="228"/>
        <end position="254"/>
    </location>
</feature>
<keyword evidence="4 7" id="KW-0812">Transmembrane</keyword>
<dbReference type="InterPro" id="IPR045621">
    <property type="entry name" value="BPD_transp_1_N"/>
</dbReference>
<organism evidence="9 10">
    <name type="scientific">Bradyrhizobium manausense</name>
    <dbReference type="NCBI Taxonomy" id="989370"/>
    <lineage>
        <taxon>Bacteria</taxon>
        <taxon>Pseudomonadati</taxon>
        <taxon>Pseudomonadota</taxon>
        <taxon>Alphaproteobacteria</taxon>
        <taxon>Hyphomicrobiales</taxon>
        <taxon>Nitrobacteraceae</taxon>
        <taxon>Bradyrhizobium</taxon>
    </lineage>
</organism>
<dbReference type="PANTHER" id="PTHR43163:SF6">
    <property type="entry name" value="DIPEPTIDE TRANSPORT SYSTEM PERMEASE PROTEIN DPPB-RELATED"/>
    <property type="match status" value="1"/>
</dbReference>
<evidence type="ECO:0000313" key="9">
    <source>
        <dbReference type="EMBL" id="KRQ11975.1"/>
    </source>
</evidence>
<dbReference type="InterPro" id="IPR035906">
    <property type="entry name" value="MetI-like_sf"/>
</dbReference>
<protein>
    <recommendedName>
        <fullName evidence="8">ABC transmembrane type-1 domain-containing protein</fullName>
    </recommendedName>
</protein>
<name>A0A0R3DQ85_9BRAD</name>
<dbReference type="CDD" id="cd06261">
    <property type="entry name" value="TM_PBP2"/>
    <property type="match status" value="1"/>
</dbReference>
<dbReference type="PANTHER" id="PTHR43163">
    <property type="entry name" value="DIPEPTIDE TRANSPORT SYSTEM PERMEASE PROTEIN DPPB-RELATED"/>
    <property type="match status" value="1"/>
</dbReference>
<dbReference type="SUPFAM" id="SSF161098">
    <property type="entry name" value="MetI-like"/>
    <property type="match status" value="1"/>
</dbReference>
<comment type="subcellular location">
    <subcellularLocation>
        <location evidence="1 7">Cell membrane</location>
        <topology evidence="1 7">Multi-pass membrane protein</topology>
    </subcellularLocation>
</comment>
<dbReference type="PROSITE" id="PS50928">
    <property type="entry name" value="ABC_TM1"/>
    <property type="match status" value="1"/>
</dbReference>
<feature type="transmembrane region" description="Helical" evidence="7">
    <location>
        <begin position="9"/>
        <end position="30"/>
    </location>
</feature>
<evidence type="ECO:0000256" key="5">
    <source>
        <dbReference type="ARBA" id="ARBA00022989"/>
    </source>
</evidence>
<feature type="transmembrane region" description="Helical" evidence="7">
    <location>
        <begin position="100"/>
        <end position="124"/>
    </location>
</feature>
<keyword evidence="10" id="KW-1185">Reference proteome</keyword>
<dbReference type="STRING" id="989370.AOQ71_17300"/>
<feature type="transmembrane region" description="Helical" evidence="7">
    <location>
        <begin position="274"/>
        <end position="297"/>
    </location>
</feature>
<keyword evidence="6 7" id="KW-0472">Membrane</keyword>
<evidence type="ECO:0000313" key="10">
    <source>
        <dbReference type="Proteomes" id="UP000051936"/>
    </source>
</evidence>
<evidence type="ECO:0000259" key="8">
    <source>
        <dbReference type="PROSITE" id="PS50928"/>
    </source>
</evidence>
<accession>A0A0R3DQ85</accession>
<comment type="similarity">
    <text evidence="7">Belongs to the binding-protein-dependent transport system permease family.</text>
</comment>
<reference evidence="9 10" key="1">
    <citation type="submission" date="2015-09" db="EMBL/GenBank/DDBJ databases">
        <title>Draft Genome Sequence of Bradyrhizobium manausense Strain BR 3351T, a Novel Symbiotic Nitrogen-Fixing Alphaproteobacterium Isolated from Brazilian Amazon Rain Forest.</title>
        <authorList>
            <person name="De Araujo J.L."/>
            <person name="Zilli J.E."/>
        </authorList>
    </citation>
    <scope>NUCLEOTIDE SEQUENCE [LARGE SCALE GENOMIC DNA]</scope>
    <source>
        <strain evidence="9 10">BR3351</strain>
    </source>
</reference>
<evidence type="ECO:0000256" key="6">
    <source>
        <dbReference type="ARBA" id="ARBA00023136"/>
    </source>
</evidence>
<dbReference type="Gene3D" id="1.10.3720.10">
    <property type="entry name" value="MetI-like"/>
    <property type="match status" value="1"/>
</dbReference>
<dbReference type="GO" id="GO:0005886">
    <property type="term" value="C:plasma membrane"/>
    <property type="evidence" value="ECO:0007669"/>
    <property type="project" value="UniProtKB-SubCell"/>
</dbReference>